<organism evidence="1 2">
    <name type="scientific">Symbiodinium microadriaticum</name>
    <name type="common">Dinoflagellate</name>
    <name type="synonym">Zooxanthella microadriatica</name>
    <dbReference type="NCBI Taxonomy" id="2951"/>
    <lineage>
        <taxon>Eukaryota</taxon>
        <taxon>Sar</taxon>
        <taxon>Alveolata</taxon>
        <taxon>Dinophyceae</taxon>
        <taxon>Suessiales</taxon>
        <taxon>Symbiodiniaceae</taxon>
        <taxon>Symbiodinium</taxon>
    </lineage>
</organism>
<keyword evidence="2" id="KW-1185">Reference proteome</keyword>
<dbReference type="Proteomes" id="UP000186817">
    <property type="component" value="Unassembled WGS sequence"/>
</dbReference>
<dbReference type="AlphaFoldDB" id="A0A1Q9ER34"/>
<evidence type="ECO:0000313" key="1">
    <source>
        <dbReference type="EMBL" id="OLQ09838.1"/>
    </source>
</evidence>
<proteinExistence type="predicted"/>
<evidence type="ECO:0000313" key="2">
    <source>
        <dbReference type="Proteomes" id="UP000186817"/>
    </source>
</evidence>
<sequence length="100" mass="10667">METPVKLVLRFRMQETPKPGNGDSPKHRLAAVGAVAKGTSKRSAGKPSASGSLAQHWKANAIGLGVSLAVAWRSCCGLGRISARLRLESYQAQPGRLPRY</sequence>
<comment type="caution">
    <text evidence="1">The sequence shown here is derived from an EMBL/GenBank/DDBJ whole genome shotgun (WGS) entry which is preliminary data.</text>
</comment>
<dbReference type="EMBL" id="LSRX01000089">
    <property type="protein sequence ID" value="OLQ09838.1"/>
    <property type="molecule type" value="Genomic_DNA"/>
</dbReference>
<name>A0A1Q9ER34_SYMMI</name>
<accession>A0A1Q9ER34</accession>
<gene>
    <name evidence="1" type="ORF">AK812_SmicGene6512</name>
</gene>
<protein>
    <submittedName>
        <fullName evidence="1">Uncharacterized protein</fullName>
    </submittedName>
</protein>
<reference evidence="1 2" key="1">
    <citation type="submission" date="2016-02" db="EMBL/GenBank/DDBJ databases">
        <title>Genome analysis of coral dinoflagellate symbionts highlights evolutionary adaptations to a symbiotic lifestyle.</title>
        <authorList>
            <person name="Aranda M."/>
            <person name="Li Y."/>
            <person name="Liew Y.J."/>
            <person name="Baumgarten S."/>
            <person name="Simakov O."/>
            <person name="Wilson M."/>
            <person name="Piel J."/>
            <person name="Ashoor H."/>
            <person name="Bougouffa S."/>
            <person name="Bajic V.B."/>
            <person name="Ryu T."/>
            <person name="Ravasi T."/>
            <person name="Bayer T."/>
            <person name="Micklem G."/>
            <person name="Kim H."/>
            <person name="Bhak J."/>
            <person name="Lajeunesse T.C."/>
            <person name="Voolstra C.R."/>
        </authorList>
    </citation>
    <scope>NUCLEOTIDE SEQUENCE [LARGE SCALE GENOMIC DNA]</scope>
    <source>
        <strain evidence="1 2">CCMP2467</strain>
    </source>
</reference>